<dbReference type="NCBIfam" id="TIGR02595">
    <property type="entry name" value="PEP_CTERM"/>
    <property type="match status" value="1"/>
</dbReference>
<gene>
    <name evidence="5" type="ORF">L288_20380</name>
</gene>
<dbReference type="NCBIfam" id="NF035944">
    <property type="entry name" value="PEPxxWA-CTERM"/>
    <property type="match status" value="1"/>
</dbReference>
<evidence type="ECO:0000256" key="2">
    <source>
        <dbReference type="SAM" id="SignalP"/>
    </source>
</evidence>
<dbReference type="AlphaFoldDB" id="T0GD60"/>
<evidence type="ECO:0008006" key="7">
    <source>
        <dbReference type="Google" id="ProtNLM"/>
    </source>
</evidence>
<feature type="transmembrane region" description="Helical" evidence="1">
    <location>
        <begin position="186"/>
        <end position="203"/>
    </location>
</feature>
<name>T0GD60_9SPHN</name>
<dbReference type="RefSeq" id="WP_021240052.1">
    <property type="nucleotide sequence ID" value="NZ_ATHO01000171.1"/>
</dbReference>
<reference evidence="5 6" key="1">
    <citation type="journal article" date="2013" name="Genome Announc.">
        <title>Draft Genome Sequence of Sphingobium quisquiliarum Strain P25T, a Novel Hexachlorocyclohexane (HCH)-Degrading Bacterium Isolated from an HCH Dumpsite.</title>
        <authorList>
            <person name="Kumar Singh A."/>
            <person name="Sangwan N."/>
            <person name="Sharma A."/>
            <person name="Gupta V."/>
            <person name="Khurana J.P."/>
            <person name="Lal R."/>
        </authorList>
    </citation>
    <scope>NUCLEOTIDE SEQUENCE [LARGE SCALE GENOMIC DNA]</scope>
    <source>
        <strain evidence="5 6">P25</strain>
    </source>
</reference>
<dbReference type="EMBL" id="ATHO01000171">
    <property type="protein sequence ID" value="EQA98611.1"/>
    <property type="molecule type" value="Genomic_DNA"/>
</dbReference>
<accession>T0GD60</accession>
<feature type="domain" description="DUF642" evidence="3">
    <location>
        <begin position="27"/>
        <end position="180"/>
    </location>
</feature>
<dbReference type="PATRIC" id="fig|1329909.3.peg.3923"/>
<evidence type="ECO:0000256" key="1">
    <source>
        <dbReference type="SAM" id="Phobius"/>
    </source>
</evidence>
<comment type="caution">
    <text evidence="5">The sequence shown here is derived from an EMBL/GenBank/DDBJ whole genome shotgun (WGS) entry which is preliminary data.</text>
</comment>
<dbReference type="InterPro" id="IPR027576">
    <property type="entry name" value="Choice_anch_C_dom"/>
</dbReference>
<dbReference type="Proteomes" id="UP000015525">
    <property type="component" value="Unassembled WGS sequence"/>
</dbReference>
<dbReference type="Pfam" id="PF04862">
    <property type="entry name" value="DUF642"/>
    <property type="match status" value="1"/>
</dbReference>
<keyword evidence="6" id="KW-1185">Reference proteome</keyword>
<feature type="signal peptide" evidence="2">
    <location>
        <begin position="1"/>
        <end position="23"/>
    </location>
</feature>
<evidence type="ECO:0000313" key="5">
    <source>
        <dbReference type="EMBL" id="EQA98611.1"/>
    </source>
</evidence>
<feature type="chain" id="PRO_5004562974" description="DUF642 domain-containing protein" evidence="2">
    <location>
        <begin position="24"/>
        <end position="216"/>
    </location>
</feature>
<evidence type="ECO:0000259" key="4">
    <source>
        <dbReference type="Pfam" id="PF07589"/>
    </source>
</evidence>
<dbReference type="InterPro" id="IPR006946">
    <property type="entry name" value="DGR2-like_dom"/>
</dbReference>
<protein>
    <recommendedName>
        <fullName evidence="7">DUF642 domain-containing protein</fullName>
    </recommendedName>
</protein>
<dbReference type="InterPro" id="IPR013424">
    <property type="entry name" value="Ice-binding_C"/>
</dbReference>
<organism evidence="5 6">
    <name type="scientific">Sphingobium quisquiliarum P25</name>
    <dbReference type="NCBI Taxonomy" id="1329909"/>
    <lineage>
        <taxon>Bacteria</taxon>
        <taxon>Pseudomonadati</taxon>
        <taxon>Pseudomonadota</taxon>
        <taxon>Alphaproteobacteria</taxon>
        <taxon>Sphingomonadales</taxon>
        <taxon>Sphingomonadaceae</taxon>
        <taxon>Sphingobium</taxon>
    </lineage>
</organism>
<dbReference type="Pfam" id="PF07589">
    <property type="entry name" value="PEP-CTERM"/>
    <property type="match status" value="1"/>
</dbReference>
<proteinExistence type="predicted"/>
<evidence type="ECO:0000313" key="6">
    <source>
        <dbReference type="Proteomes" id="UP000015525"/>
    </source>
</evidence>
<keyword evidence="2" id="KW-0732">Signal</keyword>
<evidence type="ECO:0000259" key="3">
    <source>
        <dbReference type="Pfam" id="PF04862"/>
    </source>
</evidence>
<dbReference type="InterPro" id="IPR008979">
    <property type="entry name" value="Galactose-bd-like_sf"/>
</dbReference>
<feature type="domain" description="Ice-binding protein C-terminal" evidence="4">
    <location>
        <begin position="182"/>
        <end position="206"/>
    </location>
</feature>
<dbReference type="Gene3D" id="2.60.120.260">
    <property type="entry name" value="Galactose-binding domain-like"/>
    <property type="match status" value="1"/>
</dbReference>
<keyword evidence="1" id="KW-0472">Membrane</keyword>
<dbReference type="NCBIfam" id="TIGR04362">
    <property type="entry name" value="choice_anch_C"/>
    <property type="match status" value="1"/>
</dbReference>
<dbReference type="SUPFAM" id="SSF49785">
    <property type="entry name" value="Galactose-binding domain-like"/>
    <property type="match status" value="1"/>
</dbReference>
<keyword evidence="1" id="KW-0812">Transmembrane</keyword>
<keyword evidence="1" id="KW-1133">Transmembrane helix</keyword>
<sequence>MKKFLVSTIAAAASLLAVNPAHAALNLVTNGSFEVGTEPGNFATVGTGESNITGWSVSNGTVDYIGSYWTAADGLRSIDLAGNSYGTLTQAVNLVANQAYSLTFFLSANPDNPEFPRSVQVGIGGTTQDFSFTGSPSLSNMGWQQQTLNFVAGATGSTLLSFTALNAGTYYGPALDNVSLTAVPEPSTWAMMLLGFGMIGFGVRRRIRSASRIAFA</sequence>